<gene>
    <name evidence="5" type="ORF">SMN809_LOCUS38040</name>
</gene>
<comment type="subcellular location">
    <subcellularLocation>
        <location evidence="1">Nucleus</location>
    </subcellularLocation>
</comment>
<keyword evidence="4" id="KW-0539">Nucleus</keyword>
<protein>
    <submittedName>
        <fullName evidence="5">Uncharacterized protein</fullName>
    </submittedName>
</protein>
<dbReference type="AlphaFoldDB" id="A0A8S2YT19"/>
<dbReference type="EMBL" id="CAJOBI010098286">
    <property type="protein sequence ID" value="CAF4575446.1"/>
    <property type="molecule type" value="Genomic_DNA"/>
</dbReference>
<evidence type="ECO:0000313" key="6">
    <source>
        <dbReference type="Proteomes" id="UP000676336"/>
    </source>
</evidence>
<proteinExistence type="predicted"/>
<reference evidence="5" key="1">
    <citation type="submission" date="2021-02" db="EMBL/GenBank/DDBJ databases">
        <authorList>
            <person name="Nowell W R."/>
        </authorList>
    </citation>
    <scope>NUCLEOTIDE SEQUENCE</scope>
</reference>
<comment type="caution">
    <text evidence="5">The sequence shown here is derived from an EMBL/GenBank/DDBJ whole genome shotgun (WGS) entry which is preliminary data.</text>
</comment>
<evidence type="ECO:0000256" key="1">
    <source>
        <dbReference type="ARBA" id="ARBA00004123"/>
    </source>
</evidence>
<dbReference type="InterPro" id="IPR036890">
    <property type="entry name" value="HATPase_C_sf"/>
</dbReference>
<dbReference type="Pfam" id="PF13589">
    <property type="entry name" value="HATPase_c_3"/>
    <property type="match status" value="1"/>
</dbReference>
<sequence length="254" mass="29036">MKDQYDCLNKAQLSFEYLHTNSTTHTFLFGALAELVDNSKDAGAKNLDIYTCNNPYLRGGFYLAFLDDGCGMNYDDVFNVIVFGKSAKRHSLVSNQIGQYGNGLKSGAMRISKDFILFTKKDNIGTCLFISRTFHDEQHISQIICPMPCFDLTTQQPVQNTDDDQINGTLTYTYDRSKHELEMQLIMKYSPFQTMNDLFKQFDLIKSSSGTLIVLYNLKLSDIGEPELDIKTDPYDILIDSRNRRNLLTDDDDR</sequence>
<accession>A0A8S2YT19</accession>
<evidence type="ECO:0000313" key="5">
    <source>
        <dbReference type="EMBL" id="CAF4575446.1"/>
    </source>
</evidence>
<organism evidence="5 6">
    <name type="scientific">Rotaria magnacalcarata</name>
    <dbReference type="NCBI Taxonomy" id="392030"/>
    <lineage>
        <taxon>Eukaryota</taxon>
        <taxon>Metazoa</taxon>
        <taxon>Spiralia</taxon>
        <taxon>Gnathifera</taxon>
        <taxon>Rotifera</taxon>
        <taxon>Eurotatoria</taxon>
        <taxon>Bdelloidea</taxon>
        <taxon>Philodinida</taxon>
        <taxon>Philodinidae</taxon>
        <taxon>Rotaria</taxon>
    </lineage>
</organism>
<dbReference type="PANTHER" id="PTHR23337:SF3">
    <property type="entry name" value="MORC FAMILY CW-TYPE ZINC FINGER 2"/>
    <property type="match status" value="1"/>
</dbReference>
<dbReference type="Gene3D" id="3.30.565.10">
    <property type="entry name" value="Histidine kinase-like ATPase, C-terminal domain"/>
    <property type="match status" value="1"/>
</dbReference>
<dbReference type="GO" id="GO:0005634">
    <property type="term" value="C:nucleus"/>
    <property type="evidence" value="ECO:0007669"/>
    <property type="project" value="UniProtKB-SubCell"/>
</dbReference>
<dbReference type="GO" id="GO:0046872">
    <property type="term" value="F:metal ion binding"/>
    <property type="evidence" value="ECO:0007669"/>
    <property type="project" value="UniProtKB-KW"/>
</dbReference>
<keyword evidence="2" id="KW-0479">Metal-binding</keyword>
<dbReference type="SUPFAM" id="SSF55874">
    <property type="entry name" value="ATPase domain of HSP90 chaperone/DNA topoisomerase II/histidine kinase"/>
    <property type="match status" value="1"/>
</dbReference>
<dbReference type="Proteomes" id="UP000676336">
    <property type="component" value="Unassembled WGS sequence"/>
</dbReference>
<name>A0A8S2YT19_9BILA</name>
<keyword evidence="3" id="KW-0175">Coiled coil</keyword>
<evidence type="ECO:0000256" key="4">
    <source>
        <dbReference type="ARBA" id="ARBA00023242"/>
    </source>
</evidence>
<evidence type="ECO:0000256" key="2">
    <source>
        <dbReference type="ARBA" id="ARBA00022723"/>
    </source>
</evidence>
<dbReference type="PANTHER" id="PTHR23337">
    <property type="entry name" value="ZINC FINGER CW-TYPE COILED-COIL DOMAIN PROTEIN 1"/>
    <property type="match status" value="1"/>
</dbReference>
<evidence type="ECO:0000256" key="3">
    <source>
        <dbReference type="ARBA" id="ARBA00023054"/>
    </source>
</evidence>